<dbReference type="InterPro" id="IPR036691">
    <property type="entry name" value="Endo/exonu/phosph_ase_sf"/>
</dbReference>
<reference evidence="1 2" key="1">
    <citation type="journal article" date="2012" name="Nat. Biotechnol.">
        <title>Draft genome sequence of pigeonpea (Cajanus cajan), an orphan legume crop of resource-poor farmers.</title>
        <authorList>
            <person name="Varshney R.K."/>
            <person name="Chen W."/>
            <person name="Li Y."/>
            <person name="Bharti A.K."/>
            <person name="Saxena R.K."/>
            <person name="Schlueter J.A."/>
            <person name="Donoghue M.T."/>
            <person name="Azam S."/>
            <person name="Fan G."/>
            <person name="Whaley A.M."/>
            <person name="Farmer A.D."/>
            <person name="Sheridan J."/>
            <person name="Iwata A."/>
            <person name="Tuteja R."/>
            <person name="Penmetsa R.V."/>
            <person name="Wu W."/>
            <person name="Upadhyaya H.D."/>
            <person name="Yang S.P."/>
            <person name="Shah T."/>
            <person name="Saxena K.B."/>
            <person name="Michael T."/>
            <person name="McCombie W.R."/>
            <person name="Yang B."/>
            <person name="Zhang G."/>
            <person name="Yang H."/>
            <person name="Wang J."/>
            <person name="Spillane C."/>
            <person name="Cook D.R."/>
            <person name="May G.D."/>
            <person name="Xu X."/>
            <person name="Jackson S.A."/>
        </authorList>
    </citation>
    <scope>NUCLEOTIDE SEQUENCE [LARGE SCALE GENOMIC DNA]</scope>
    <source>
        <strain evidence="2">cv. Asha</strain>
    </source>
</reference>
<dbReference type="PANTHER" id="PTHR33710">
    <property type="entry name" value="BNAC02G09200D PROTEIN"/>
    <property type="match status" value="1"/>
</dbReference>
<evidence type="ECO:0000313" key="1">
    <source>
        <dbReference type="EMBL" id="KYP64442.1"/>
    </source>
</evidence>
<name>A0A151TBL6_CAJCA</name>
<dbReference type="EMBL" id="CM003609">
    <property type="protein sequence ID" value="KYP64442.1"/>
    <property type="molecule type" value="Genomic_DNA"/>
</dbReference>
<evidence type="ECO:0000313" key="2">
    <source>
        <dbReference type="Proteomes" id="UP000075243"/>
    </source>
</evidence>
<dbReference type="Gramene" id="C.cajan_18499.t">
    <property type="protein sequence ID" value="C.cajan_18499.t.cds1"/>
    <property type="gene ID" value="C.cajan_18499"/>
</dbReference>
<dbReference type="Proteomes" id="UP000075243">
    <property type="component" value="Chromosome 7"/>
</dbReference>
<gene>
    <name evidence="1" type="ORF">KK1_019039</name>
</gene>
<evidence type="ECO:0008006" key="3">
    <source>
        <dbReference type="Google" id="ProtNLM"/>
    </source>
</evidence>
<dbReference type="SUPFAM" id="SSF56219">
    <property type="entry name" value="DNase I-like"/>
    <property type="match status" value="1"/>
</dbReference>
<protein>
    <recommendedName>
        <fullName evidence="3">Endonuclease/exonuclease/phosphatase domain-containing protein</fullName>
    </recommendedName>
</protein>
<organism evidence="1 2">
    <name type="scientific">Cajanus cajan</name>
    <name type="common">Pigeon pea</name>
    <name type="synonym">Cajanus indicus</name>
    <dbReference type="NCBI Taxonomy" id="3821"/>
    <lineage>
        <taxon>Eukaryota</taxon>
        <taxon>Viridiplantae</taxon>
        <taxon>Streptophyta</taxon>
        <taxon>Embryophyta</taxon>
        <taxon>Tracheophyta</taxon>
        <taxon>Spermatophyta</taxon>
        <taxon>Magnoliopsida</taxon>
        <taxon>eudicotyledons</taxon>
        <taxon>Gunneridae</taxon>
        <taxon>Pentapetalae</taxon>
        <taxon>rosids</taxon>
        <taxon>fabids</taxon>
        <taxon>Fabales</taxon>
        <taxon>Fabaceae</taxon>
        <taxon>Papilionoideae</taxon>
        <taxon>50 kb inversion clade</taxon>
        <taxon>NPAAA clade</taxon>
        <taxon>indigoferoid/millettioid clade</taxon>
        <taxon>Phaseoleae</taxon>
        <taxon>Cajanus</taxon>
    </lineage>
</organism>
<dbReference type="PANTHER" id="PTHR33710:SF79">
    <property type="entry name" value="OS06G0205337 PROTEIN"/>
    <property type="match status" value="1"/>
</dbReference>
<proteinExistence type="predicted"/>
<sequence length="219" mass="25931">MIKDLAKLSNLPWCLVGDFNDILDMREKKGKTQHPAYLINGFRQTTLECNLLDIPLEGYPYTWRRGKAPPDLVEERLDRAMVTPNWKHTFPDSSLRNGIAGKSDHTPIWLKLNDFQTNSISSHFRFENMWLEDPDLTRAVNLSWDPFPSNKVDLKIAKCGHYLSSWGKKRLRKVRENIEHIKKEMIQCRSHHQILDWTRFSFLQRQLNNKLFLIEISWQ</sequence>
<dbReference type="Gene3D" id="3.60.10.10">
    <property type="entry name" value="Endonuclease/exonuclease/phosphatase"/>
    <property type="match status" value="1"/>
</dbReference>
<dbReference type="AlphaFoldDB" id="A0A151TBL6"/>
<accession>A0A151TBL6</accession>
<keyword evidence="2" id="KW-1185">Reference proteome</keyword>
<dbReference type="OMA" id="ACWEENG"/>